<dbReference type="EMBL" id="JQCA01000119">
    <property type="protein sequence ID" value="KRO01165.1"/>
    <property type="molecule type" value="Genomic_DNA"/>
</dbReference>
<dbReference type="OrthoDB" id="2294003at2"/>
<dbReference type="AlphaFoldDB" id="A0A0R2LPV1"/>
<accession>A0A0R2LPV1</accession>
<gene>
    <name evidence="2" type="ORF">IV54_GL000523</name>
</gene>
<reference evidence="2 3" key="1">
    <citation type="journal article" date="2015" name="Genome Announc.">
        <title>Expanding the biotechnology potential of lactobacilli through comparative genomics of 213 strains and associated genera.</title>
        <authorList>
            <person name="Sun Z."/>
            <person name="Harris H.M."/>
            <person name="McCann A."/>
            <person name="Guo C."/>
            <person name="Argimon S."/>
            <person name="Zhang W."/>
            <person name="Yang X."/>
            <person name="Jeffery I.B."/>
            <person name="Cooney J.C."/>
            <person name="Kagawa T.F."/>
            <person name="Liu W."/>
            <person name="Song Y."/>
            <person name="Salvetti E."/>
            <person name="Wrobel A."/>
            <person name="Rasinkangas P."/>
            <person name="Parkhill J."/>
            <person name="Rea M.C."/>
            <person name="O'Sullivan O."/>
            <person name="Ritari J."/>
            <person name="Douillard F.P."/>
            <person name="Paul Ross R."/>
            <person name="Yang R."/>
            <person name="Briner A.E."/>
            <person name="Felis G.E."/>
            <person name="de Vos W.M."/>
            <person name="Barrangou R."/>
            <person name="Klaenhammer T.R."/>
            <person name="Caufield P.W."/>
            <person name="Cui Y."/>
            <person name="Zhang H."/>
            <person name="O'Toole P.W."/>
        </authorList>
    </citation>
    <scope>NUCLEOTIDE SEQUENCE [LARGE SCALE GENOMIC DNA]</scope>
    <source>
        <strain evidence="2 3">DSM 22467</strain>
    </source>
</reference>
<dbReference type="RefSeq" id="WP_057879028.1">
    <property type="nucleotide sequence ID" value="NZ_JQCA01000119.1"/>
</dbReference>
<evidence type="ECO:0000256" key="1">
    <source>
        <dbReference type="SAM" id="Phobius"/>
    </source>
</evidence>
<name>A0A0R2LPV1_9LACO</name>
<dbReference type="Proteomes" id="UP000051906">
    <property type="component" value="Unassembled WGS sequence"/>
</dbReference>
<keyword evidence="1" id="KW-0472">Membrane</keyword>
<dbReference type="PATRIC" id="fig|616990.3.peg.561"/>
<keyword evidence="1" id="KW-1133">Transmembrane helix</keyword>
<evidence type="ECO:0000313" key="2">
    <source>
        <dbReference type="EMBL" id="KRO01165.1"/>
    </source>
</evidence>
<sequence>MSASTEALIIEIIFCLGAIIALGGLIGLIVTKQRHRPLRPAMAVIISGVGIVIIASLLNVLLFKTYDQTRVKKDDYYEITSLTNNMQASLASSQAANQPVSPSAKKASKNVTYLVKHMAQPVASRQDAQTAQSELTQRHHPRVTRVKAAYQRILNRYFKQIVHQPQQAKRLSQYAYQQAIKVNH</sequence>
<evidence type="ECO:0000313" key="3">
    <source>
        <dbReference type="Proteomes" id="UP000051906"/>
    </source>
</evidence>
<feature type="transmembrane region" description="Helical" evidence="1">
    <location>
        <begin position="7"/>
        <end position="30"/>
    </location>
</feature>
<organism evidence="2 3">
    <name type="scientific">Levilactobacillus paucivorans</name>
    <dbReference type="NCBI Taxonomy" id="616990"/>
    <lineage>
        <taxon>Bacteria</taxon>
        <taxon>Bacillati</taxon>
        <taxon>Bacillota</taxon>
        <taxon>Bacilli</taxon>
        <taxon>Lactobacillales</taxon>
        <taxon>Lactobacillaceae</taxon>
        <taxon>Levilactobacillus</taxon>
    </lineage>
</organism>
<proteinExistence type="predicted"/>
<protein>
    <submittedName>
        <fullName evidence="2">Uncharacterized protein</fullName>
    </submittedName>
</protein>
<feature type="transmembrane region" description="Helical" evidence="1">
    <location>
        <begin position="42"/>
        <end position="63"/>
    </location>
</feature>
<keyword evidence="1" id="KW-0812">Transmembrane</keyword>
<comment type="caution">
    <text evidence="2">The sequence shown here is derived from an EMBL/GenBank/DDBJ whole genome shotgun (WGS) entry which is preliminary data.</text>
</comment>
<keyword evidence="3" id="KW-1185">Reference proteome</keyword>